<evidence type="ECO:0000313" key="1">
    <source>
        <dbReference type="EMBL" id="CAK9204106.1"/>
    </source>
</evidence>
<gene>
    <name evidence="1" type="ORF">CSSPTR1EN2_LOCUS7220</name>
</gene>
<accession>A0ABP0TSS5</accession>
<organism evidence="1 2">
    <name type="scientific">Sphagnum troendelagicum</name>
    <dbReference type="NCBI Taxonomy" id="128251"/>
    <lineage>
        <taxon>Eukaryota</taxon>
        <taxon>Viridiplantae</taxon>
        <taxon>Streptophyta</taxon>
        <taxon>Embryophyta</taxon>
        <taxon>Bryophyta</taxon>
        <taxon>Sphagnophytina</taxon>
        <taxon>Sphagnopsida</taxon>
        <taxon>Sphagnales</taxon>
        <taxon>Sphagnaceae</taxon>
        <taxon>Sphagnum</taxon>
    </lineage>
</organism>
<protein>
    <submittedName>
        <fullName evidence="1">Uncharacterized protein</fullName>
    </submittedName>
</protein>
<sequence>MACSRLRNMVFAKFALKDESDPSARDQLSAIVTFISTVLNELKDKNLLQKLFKQKDARAEQSYKFLLLPNIQ</sequence>
<dbReference type="EMBL" id="OZ019906">
    <property type="protein sequence ID" value="CAK9204106.1"/>
    <property type="molecule type" value="Genomic_DNA"/>
</dbReference>
<evidence type="ECO:0000313" key="2">
    <source>
        <dbReference type="Proteomes" id="UP001497512"/>
    </source>
</evidence>
<keyword evidence="2" id="KW-1185">Reference proteome</keyword>
<proteinExistence type="predicted"/>
<dbReference type="Proteomes" id="UP001497512">
    <property type="component" value="Chromosome 14"/>
</dbReference>
<name>A0ABP0TSS5_9BRYO</name>
<reference evidence="1" key="1">
    <citation type="submission" date="2024-02" db="EMBL/GenBank/DDBJ databases">
        <authorList>
            <consortium name="ELIXIR-Norway"/>
            <consortium name="Elixir Norway"/>
        </authorList>
    </citation>
    <scope>NUCLEOTIDE SEQUENCE</scope>
</reference>